<name>A0A3B3SRJ3_9TELE</name>
<keyword evidence="8 15" id="KW-0472">Membrane</keyword>
<evidence type="ECO:0000259" key="16">
    <source>
        <dbReference type="PROSITE" id="PS50262"/>
    </source>
</evidence>
<feature type="domain" description="G-protein coupled receptors family 1 profile" evidence="16">
    <location>
        <begin position="75"/>
        <end position="353"/>
    </location>
</feature>
<dbReference type="PRINTS" id="PR00751">
    <property type="entry name" value="THYROLIBRINR"/>
</dbReference>
<dbReference type="InterPro" id="IPR000276">
    <property type="entry name" value="GPCR_Rhodpsn"/>
</dbReference>
<keyword evidence="12 14" id="KW-0807">Transducer</keyword>
<keyword evidence="10 14" id="KW-0675">Receptor</keyword>
<comment type="function">
    <text evidence="1">Receptor for thyrotropin-releasing hormone (TRH). Upon ligand binding, this G-protein-coupled receptor triggers activation of the phosphatidylinositol (IP3)-calcium-protein kinase C (PKC) pathway.</text>
</comment>
<evidence type="ECO:0000256" key="5">
    <source>
        <dbReference type="ARBA" id="ARBA00022692"/>
    </source>
</evidence>
<dbReference type="Pfam" id="PF00001">
    <property type="entry name" value="7tm_1"/>
    <property type="match status" value="1"/>
</dbReference>
<evidence type="ECO:0000313" key="17">
    <source>
        <dbReference type="Ensembl" id="ENSPKIP00000032963.1"/>
    </source>
</evidence>
<keyword evidence="18" id="KW-1185">Reference proteome</keyword>
<dbReference type="PROSITE" id="PS50262">
    <property type="entry name" value="G_PROTEIN_RECEP_F1_2"/>
    <property type="match status" value="1"/>
</dbReference>
<evidence type="ECO:0000256" key="4">
    <source>
        <dbReference type="ARBA" id="ARBA00022475"/>
    </source>
</evidence>
<evidence type="ECO:0000256" key="6">
    <source>
        <dbReference type="ARBA" id="ARBA00022989"/>
    </source>
</evidence>
<dbReference type="Gene3D" id="1.20.1070.10">
    <property type="entry name" value="Rhodopsin 7-helix transmembrane proteins"/>
    <property type="match status" value="1"/>
</dbReference>
<dbReference type="PRINTS" id="PR00237">
    <property type="entry name" value="GPCRRHODOPSN"/>
</dbReference>
<evidence type="ECO:0000256" key="12">
    <source>
        <dbReference type="ARBA" id="ARBA00023224"/>
    </source>
</evidence>
<evidence type="ECO:0000256" key="13">
    <source>
        <dbReference type="ARBA" id="ARBA00032251"/>
    </source>
</evidence>
<proteinExistence type="inferred from homology"/>
<keyword evidence="6 15" id="KW-1133">Transmembrane helix</keyword>
<evidence type="ECO:0000256" key="8">
    <source>
        <dbReference type="ARBA" id="ARBA00023136"/>
    </source>
</evidence>
<feature type="transmembrane region" description="Helical" evidence="15">
    <location>
        <begin position="59"/>
        <end position="84"/>
    </location>
</feature>
<protein>
    <recommendedName>
        <fullName evidence="3">Thyrotropin-releasing hormone receptor</fullName>
    </recommendedName>
    <alternativeName>
        <fullName evidence="13">Thyroliberin receptor</fullName>
    </alternativeName>
</protein>
<accession>A0A3B3SRJ3</accession>
<keyword evidence="11" id="KW-0325">Glycoprotein</keyword>
<dbReference type="SMART" id="SM01381">
    <property type="entry name" value="7TM_GPCR_Srsx"/>
    <property type="match status" value="1"/>
</dbReference>
<keyword evidence="4" id="KW-1003">Cell membrane</keyword>
<keyword evidence="7 14" id="KW-0297">G-protein coupled receptor</keyword>
<feature type="transmembrane region" description="Helical" evidence="15">
    <location>
        <begin position="96"/>
        <end position="117"/>
    </location>
</feature>
<dbReference type="GO" id="GO:0007200">
    <property type="term" value="P:phospholipase C-activating G protein-coupled receptor signaling pathway"/>
    <property type="evidence" value="ECO:0007669"/>
    <property type="project" value="TreeGrafter"/>
</dbReference>
<evidence type="ECO:0000256" key="3">
    <source>
        <dbReference type="ARBA" id="ARBA00018873"/>
    </source>
</evidence>
<dbReference type="SUPFAM" id="SSF81321">
    <property type="entry name" value="Family A G protein-coupled receptor-like"/>
    <property type="match status" value="1"/>
</dbReference>
<dbReference type="AlphaFoldDB" id="A0A3B3SRJ3"/>
<dbReference type="PRINTS" id="PR01846">
    <property type="entry name" value="TRHRFAMILY"/>
</dbReference>
<evidence type="ECO:0000256" key="7">
    <source>
        <dbReference type="ARBA" id="ARBA00023040"/>
    </source>
</evidence>
<keyword evidence="5 14" id="KW-0812">Transmembrane</keyword>
<feature type="transmembrane region" description="Helical" evidence="15">
    <location>
        <begin position="179"/>
        <end position="197"/>
    </location>
</feature>
<dbReference type="Ensembl" id="ENSPKIT00000013846.1">
    <property type="protein sequence ID" value="ENSPKIP00000032963.1"/>
    <property type="gene ID" value="ENSPKIG00000012858.1"/>
</dbReference>
<evidence type="ECO:0000256" key="1">
    <source>
        <dbReference type="ARBA" id="ARBA00004100"/>
    </source>
</evidence>
<dbReference type="GO" id="GO:0005886">
    <property type="term" value="C:plasma membrane"/>
    <property type="evidence" value="ECO:0007669"/>
    <property type="project" value="UniProtKB-SubCell"/>
</dbReference>
<reference evidence="17" key="1">
    <citation type="submission" date="2025-08" db="UniProtKB">
        <authorList>
            <consortium name="Ensembl"/>
        </authorList>
    </citation>
    <scope>IDENTIFICATION</scope>
</reference>
<evidence type="ECO:0000313" key="18">
    <source>
        <dbReference type="Proteomes" id="UP000261540"/>
    </source>
</evidence>
<dbReference type="CDD" id="cd14995">
    <property type="entry name" value="7tmA_TRH-R"/>
    <property type="match status" value="1"/>
</dbReference>
<dbReference type="InterPro" id="IPR002120">
    <property type="entry name" value="TRH_rcpt_1"/>
</dbReference>
<feature type="transmembrane region" description="Helical" evidence="15">
    <location>
        <begin position="297"/>
        <end position="313"/>
    </location>
</feature>
<dbReference type="PANTHER" id="PTHR46061:SF2">
    <property type="entry name" value="THYROTROPIN-RELEASING HORMONE RECEPTOR"/>
    <property type="match status" value="1"/>
</dbReference>
<dbReference type="GO" id="GO:0004997">
    <property type="term" value="F:thyrotropin-releasing hormone receptor activity"/>
    <property type="evidence" value="ECO:0007669"/>
    <property type="project" value="InterPro"/>
</dbReference>
<evidence type="ECO:0000256" key="2">
    <source>
        <dbReference type="ARBA" id="ARBA00004651"/>
    </source>
</evidence>
<comment type="similarity">
    <text evidence="14">Belongs to the G-protein coupled receptor 1 family.</text>
</comment>
<evidence type="ECO:0000256" key="14">
    <source>
        <dbReference type="RuleBase" id="RU000688"/>
    </source>
</evidence>
<reference evidence="17" key="2">
    <citation type="submission" date="2025-09" db="UniProtKB">
        <authorList>
            <consortium name="Ensembl"/>
        </authorList>
    </citation>
    <scope>IDENTIFICATION</scope>
</reference>
<evidence type="ECO:0000256" key="15">
    <source>
        <dbReference type="SAM" id="Phobius"/>
    </source>
</evidence>
<dbReference type="InterPro" id="IPR017452">
    <property type="entry name" value="GPCR_Rhodpsn_7TM"/>
</dbReference>
<dbReference type="PROSITE" id="PS00237">
    <property type="entry name" value="G_PROTEIN_RECEP_F1_1"/>
    <property type="match status" value="1"/>
</dbReference>
<feature type="transmembrane region" description="Helical" evidence="15">
    <location>
        <begin position="231"/>
        <end position="253"/>
    </location>
</feature>
<evidence type="ECO:0000256" key="9">
    <source>
        <dbReference type="ARBA" id="ARBA00023157"/>
    </source>
</evidence>
<sequence length="431" mass="48597">MLPGNYMFFKEETTWENGTLFFIEIFLKAPREKEMQNITAAEGNQTFMTWTENSTEFKVVSVLLVALICAVGIIGNIMVILVVLTTKHMRTPTNCYLVSLAVADLMVLTTAGLPNITENLYGGHWMYGYLGCLCITYFQYLGINASSCSITAFTIERYIAICHPMKAQFLCTLSRAKRITVVVWALTSLYCVMWFYLADTKEYFNGSVTIVKCEYKIPRNLYLPIYFADYAVFYVFPLILATILYGLIARILFLNPLPSDPKENVKKWNRESSKRNKITLKNSNCSGSNTAASRRQVTKMLAVVVGVFALLWMPYRTLVVVNSLLKHAYLDTWFLLFCRSCIYLNSAINPVIYNAMSQKFRSAFRRLCGCAGDAVAAGHRSERPTACSMALTYSVVKEISNDDSPHRLTTAMEDMAANSSFLPSRDPGCGF</sequence>
<feature type="transmembrane region" description="Helical" evidence="15">
    <location>
        <begin position="333"/>
        <end position="356"/>
    </location>
</feature>
<dbReference type="OrthoDB" id="10036964at2759"/>
<dbReference type="Proteomes" id="UP000261540">
    <property type="component" value="Unplaced"/>
</dbReference>
<dbReference type="PANTHER" id="PTHR46061">
    <property type="entry name" value="THYROTROPIN-RELEASING HORMONE RECEPTOR"/>
    <property type="match status" value="1"/>
</dbReference>
<organism evidence="17 18">
    <name type="scientific">Paramormyrops kingsleyae</name>
    <dbReference type="NCBI Taxonomy" id="1676925"/>
    <lineage>
        <taxon>Eukaryota</taxon>
        <taxon>Metazoa</taxon>
        <taxon>Chordata</taxon>
        <taxon>Craniata</taxon>
        <taxon>Vertebrata</taxon>
        <taxon>Euteleostomi</taxon>
        <taxon>Actinopterygii</taxon>
        <taxon>Neopterygii</taxon>
        <taxon>Teleostei</taxon>
        <taxon>Osteoglossocephala</taxon>
        <taxon>Osteoglossomorpha</taxon>
        <taxon>Osteoglossiformes</taxon>
        <taxon>Mormyridae</taxon>
        <taxon>Paramormyrops</taxon>
    </lineage>
</organism>
<dbReference type="GeneTree" id="ENSGT01150000286932"/>
<keyword evidence="9" id="KW-1015">Disulfide bond</keyword>
<evidence type="ECO:0000256" key="11">
    <source>
        <dbReference type="ARBA" id="ARBA00023180"/>
    </source>
</evidence>
<dbReference type="STRING" id="1676925.ENSPKIP00000032963"/>
<evidence type="ECO:0000256" key="10">
    <source>
        <dbReference type="ARBA" id="ARBA00023170"/>
    </source>
</evidence>
<comment type="subcellular location">
    <subcellularLocation>
        <location evidence="2">Cell membrane</location>
        <topology evidence="2">Multi-pass membrane protein</topology>
    </subcellularLocation>
</comment>